<dbReference type="GO" id="GO:0015914">
    <property type="term" value="P:phospholipid transport"/>
    <property type="evidence" value="ECO:0007669"/>
    <property type="project" value="InterPro"/>
</dbReference>
<gene>
    <name evidence="2" type="ORF">P73_3035</name>
</gene>
<dbReference type="InterPro" id="IPR003399">
    <property type="entry name" value="Mce/MlaD"/>
</dbReference>
<protein>
    <submittedName>
        <fullName evidence="2">Mce-like protein</fullName>
    </submittedName>
</protein>
<organism evidence="2 3">
    <name type="scientific">Celeribacter indicus</name>
    <dbReference type="NCBI Taxonomy" id="1208324"/>
    <lineage>
        <taxon>Bacteria</taxon>
        <taxon>Pseudomonadati</taxon>
        <taxon>Pseudomonadota</taxon>
        <taxon>Alphaproteobacteria</taxon>
        <taxon>Rhodobacterales</taxon>
        <taxon>Roseobacteraceae</taxon>
        <taxon>Celeribacter</taxon>
    </lineage>
</organism>
<name>A0A0B5E2Z9_9RHOB</name>
<accession>A0A0B5E2Z9</accession>
<dbReference type="RefSeq" id="WP_043870239.1">
    <property type="nucleotide sequence ID" value="NZ_CP004393.1"/>
</dbReference>
<dbReference type="HOGENOM" id="CLU_107027_1_0_5"/>
<reference evidence="2 3" key="1">
    <citation type="journal article" date="2014" name="Int. J. Syst. Evol. Microbiol.">
        <title>Celeribacter indicus sp. nov., a polycyclic aromatic hydrocarbon-degrading bacterium from deep-sea sediment and reclassification of Huaishuia halophila as Celeribacter halophilus comb. nov.</title>
        <authorList>
            <person name="Lai Q."/>
            <person name="Cao J."/>
            <person name="Yuan J."/>
            <person name="Li F."/>
            <person name="Shao Z."/>
        </authorList>
    </citation>
    <scope>NUCLEOTIDE SEQUENCE [LARGE SCALE GENOMIC DNA]</scope>
    <source>
        <strain evidence="2">P73</strain>
    </source>
</reference>
<dbReference type="KEGG" id="cid:P73_3035"/>
<keyword evidence="3" id="KW-1185">Reference proteome</keyword>
<dbReference type="PANTHER" id="PTHR33371">
    <property type="entry name" value="INTERMEMBRANE PHOSPHOLIPID TRANSPORT SYSTEM BINDING PROTEIN MLAD-RELATED"/>
    <property type="match status" value="1"/>
</dbReference>
<dbReference type="InterPro" id="IPR030970">
    <property type="entry name" value="ABC_MlaD"/>
</dbReference>
<evidence type="ECO:0000313" key="2">
    <source>
        <dbReference type="EMBL" id="AJE47750.1"/>
    </source>
</evidence>
<dbReference type="OrthoDB" id="7164001at2"/>
<dbReference type="NCBIfam" id="TIGR04430">
    <property type="entry name" value="OM_asym_MlaD"/>
    <property type="match status" value="1"/>
</dbReference>
<dbReference type="AlphaFoldDB" id="A0A0B5E2Z9"/>
<dbReference type="EMBL" id="CP004393">
    <property type="protein sequence ID" value="AJE47750.1"/>
    <property type="molecule type" value="Genomic_DNA"/>
</dbReference>
<dbReference type="PANTHER" id="PTHR33371:SF4">
    <property type="entry name" value="INTERMEMBRANE PHOSPHOLIPID TRANSPORT SYSTEM BINDING PROTEIN MLAD"/>
    <property type="match status" value="1"/>
</dbReference>
<dbReference type="Pfam" id="PF02470">
    <property type="entry name" value="MlaD"/>
    <property type="match status" value="1"/>
</dbReference>
<dbReference type="STRING" id="1208324.P73_3035"/>
<dbReference type="Proteomes" id="UP000031521">
    <property type="component" value="Chromosome"/>
</dbReference>
<evidence type="ECO:0000313" key="3">
    <source>
        <dbReference type="Proteomes" id="UP000031521"/>
    </source>
</evidence>
<sequence>MSENPTEIAVGAGVVALAIGFLVYAGQLTGFATGPQDSYRLTASFRSAEGISTGTDVRLAGVKVGTVTGLGLDRETFRAEAQLTLDGNVLLPDDTAALISSEGLLGGNFVELLPGGSMFNFEDGQVIADTQGSVSLINLLLKFVTGSSEDGSELE</sequence>
<dbReference type="InterPro" id="IPR052336">
    <property type="entry name" value="MlaD_Phospholipid_Transporter"/>
</dbReference>
<feature type="domain" description="Mce/MlaD" evidence="1">
    <location>
        <begin position="38"/>
        <end position="115"/>
    </location>
</feature>
<proteinExistence type="predicted"/>
<evidence type="ECO:0000259" key="1">
    <source>
        <dbReference type="Pfam" id="PF02470"/>
    </source>
</evidence>